<dbReference type="Gene3D" id="3.60.10.10">
    <property type="entry name" value="Endonuclease/exonuclease/phosphatase"/>
    <property type="match status" value="1"/>
</dbReference>
<dbReference type="InterPro" id="IPR036691">
    <property type="entry name" value="Endo/exonu/phosph_ase_sf"/>
</dbReference>
<sequence length="88" mass="9990">MCFLESIASQVLAWNVWSLGDTYKRYAVFSAIQAQAPVVACLLETHLTSENTALLYRAWTATSYHSTHARWVKIPRNIPYECYSTNGC</sequence>
<name>A0AAV6YWL3_ENGPU</name>
<proteinExistence type="predicted"/>
<dbReference type="EMBL" id="WNYA01014996">
    <property type="protein sequence ID" value="KAG8539355.1"/>
    <property type="molecule type" value="Genomic_DNA"/>
</dbReference>
<dbReference type="SUPFAM" id="SSF56219">
    <property type="entry name" value="DNase I-like"/>
    <property type="match status" value="1"/>
</dbReference>
<keyword evidence="2" id="KW-1185">Reference proteome</keyword>
<dbReference type="AlphaFoldDB" id="A0AAV6YWL3"/>
<organism evidence="1 2">
    <name type="scientific">Engystomops pustulosus</name>
    <name type="common">Tungara frog</name>
    <name type="synonym">Physalaemus pustulosus</name>
    <dbReference type="NCBI Taxonomy" id="76066"/>
    <lineage>
        <taxon>Eukaryota</taxon>
        <taxon>Metazoa</taxon>
        <taxon>Chordata</taxon>
        <taxon>Craniata</taxon>
        <taxon>Vertebrata</taxon>
        <taxon>Euteleostomi</taxon>
        <taxon>Amphibia</taxon>
        <taxon>Batrachia</taxon>
        <taxon>Anura</taxon>
        <taxon>Neobatrachia</taxon>
        <taxon>Hyloidea</taxon>
        <taxon>Leptodactylidae</taxon>
        <taxon>Leiuperinae</taxon>
        <taxon>Engystomops</taxon>
    </lineage>
</organism>
<evidence type="ECO:0000313" key="1">
    <source>
        <dbReference type="EMBL" id="KAG8539355.1"/>
    </source>
</evidence>
<gene>
    <name evidence="1" type="ORF">GDO81_021025</name>
</gene>
<accession>A0AAV6YWL3</accession>
<dbReference type="Proteomes" id="UP000824782">
    <property type="component" value="Unassembled WGS sequence"/>
</dbReference>
<protein>
    <submittedName>
        <fullName evidence="1">Uncharacterized protein</fullName>
    </submittedName>
</protein>
<comment type="caution">
    <text evidence="1">The sequence shown here is derived from an EMBL/GenBank/DDBJ whole genome shotgun (WGS) entry which is preliminary data.</text>
</comment>
<reference evidence="1" key="1">
    <citation type="thesis" date="2020" institute="ProQuest LLC" country="789 East Eisenhower Parkway, Ann Arbor, MI, USA">
        <title>Comparative Genomics and Chromosome Evolution.</title>
        <authorList>
            <person name="Mudd A.B."/>
        </authorList>
    </citation>
    <scope>NUCLEOTIDE SEQUENCE</scope>
    <source>
        <strain evidence="1">237g6f4</strain>
        <tissue evidence="1">Blood</tissue>
    </source>
</reference>
<evidence type="ECO:0000313" key="2">
    <source>
        <dbReference type="Proteomes" id="UP000824782"/>
    </source>
</evidence>